<evidence type="ECO:0000313" key="3">
    <source>
        <dbReference type="EMBL" id="EGW31285.1"/>
    </source>
</evidence>
<proteinExistence type="predicted"/>
<feature type="compositionally biased region" description="Low complexity" evidence="1">
    <location>
        <begin position="151"/>
        <end position="171"/>
    </location>
</feature>
<dbReference type="OMA" id="IYIRCCK"/>
<dbReference type="FunCoup" id="G3ARG4">
    <property type="interactions" value="64"/>
</dbReference>
<dbReference type="Pfam" id="PF09949">
    <property type="entry name" value="APP1_cat"/>
    <property type="match status" value="1"/>
</dbReference>
<reference evidence="3 4" key="1">
    <citation type="journal article" date="2011" name="Proc. Natl. Acad. Sci. U.S.A.">
        <title>Comparative genomics of xylose-fermenting fungi for enhanced biofuel production.</title>
        <authorList>
            <person name="Wohlbach D.J."/>
            <person name="Kuo A."/>
            <person name="Sato T.K."/>
            <person name="Potts K.M."/>
            <person name="Salamov A.A."/>
            <person name="LaButti K.M."/>
            <person name="Sun H."/>
            <person name="Clum A."/>
            <person name="Pangilinan J.L."/>
            <person name="Lindquist E.A."/>
            <person name="Lucas S."/>
            <person name="Lapidus A."/>
            <person name="Jin M."/>
            <person name="Gunawan C."/>
            <person name="Balan V."/>
            <person name="Dale B.E."/>
            <person name="Jeffries T.W."/>
            <person name="Zinkel R."/>
            <person name="Barry K.W."/>
            <person name="Grigoriev I.V."/>
            <person name="Gasch A.P."/>
        </authorList>
    </citation>
    <scope>NUCLEOTIDE SEQUENCE [LARGE SCALE GENOMIC DNA]</scope>
    <source>
        <strain evidence="4">NRRL Y-27907 / 11-Y1</strain>
    </source>
</reference>
<feature type="domain" description="Phosphatidate phosphatase APP1 catalytic" evidence="2">
    <location>
        <begin position="262"/>
        <end position="412"/>
    </location>
</feature>
<dbReference type="HOGENOM" id="CLU_022324_0_0_1"/>
<dbReference type="InterPro" id="IPR017210">
    <property type="entry name" value="APP1"/>
</dbReference>
<dbReference type="InterPro" id="IPR019236">
    <property type="entry name" value="APP1_cat"/>
</dbReference>
<evidence type="ECO:0000259" key="2">
    <source>
        <dbReference type="Pfam" id="PF09949"/>
    </source>
</evidence>
<evidence type="ECO:0000313" key="4">
    <source>
        <dbReference type="Proteomes" id="UP000000709"/>
    </source>
</evidence>
<dbReference type="STRING" id="619300.G3ARG4"/>
<dbReference type="PANTHER" id="PTHR28208">
    <property type="entry name" value="PHOSPHATIDATE PHOSPHATASE APP1"/>
    <property type="match status" value="1"/>
</dbReference>
<keyword evidence="4" id="KW-1185">Reference proteome</keyword>
<dbReference type="GeneID" id="18872008"/>
<dbReference type="EMBL" id="GL996503">
    <property type="protein sequence ID" value="EGW31285.1"/>
    <property type="molecule type" value="Genomic_DNA"/>
</dbReference>
<dbReference type="PANTHER" id="PTHR28208:SF3">
    <property type="entry name" value="PHOSPHATIDATE PHOSPHATASE APP1"/>
    <property type="match status" value="1"/>
</dbReference>
<organism evidence="4">
    <name type="scientific">Spathaspora passalidarum (strain NRRL Y-27907 / 11-Y1)</name>
    <dbReference type="NCBI Taxonomy" id="619300"/>
    <lineage>
        <taxon>Eukaryota</taxon>
        <taxon>Fungi</taxon>
        <taxon>Dikarya</taxon>
        <taxon>Ascomycota</taxon>
        <taxon>Saccharomycotina</taxon>
        <taxon>Pichiomycetes</taxon>
        <taxon>Debaryomycetaceae</taxon>
        <taxon>Spathaspora</taxon>
    </lineage>
</organism>
<dbReference type="GO" id="GO:0008195">
    <property type="term" value="F:phosphatidate phosphatase activity"/>
    <property type="evidence" value="ECO:0007669"/>
    <property type="project" value="InterPro"/>
</dbReference>
<name>G3ARG4_SPAPN</name>
<evidence type="ECO:0000256" key="1">
    <source>
        <dbReference type="SAM" id="MobiDB-lite"/>
    </source>
</evidence>
<feature type="compositionally biased region" description="Low complexity" evidence="1">
    <location>
        <begin position="522"/>
        <end position="545"/>
    </location>
</feature>
<protein>
    <recommendedName>
        <fullName evidence="2">Phosphatidate phosphatase APP1 catalytic domain-containing protein</fullName>
    </recommendedName>
</protein>
<dbReference type="AlphaFoldDB" id="G3ARG4"/>
<dbReference type="KEGG" id="spaa:SPAPADRAFT_56164"/>
<feature type="region of interest" description="Disordered" evidence="1">
    <location>
        <begin position="1"/>
        <end position="21"/>
    </location>
</feature>
<sequence length="639" mass="71070">MEQQQRTPSPASPDEPIPTSRRQRLLGLARATRDTYIPRLSNSVSSLASGYSRTLNNNPTDVYDEEGRLILPSGTTIHLFPSYTRYQNGTYYIDVKGWVSCPGLMTRKNRLILSLARQITKYNNNNSTQALNQWQSESIKQDILNPENGSDTESVNSESSSAELQASSPSSNGSNTEDLIKERLACFIARSIPNTEIEIVVGSQESIDIVDIVTQTVFTDNNGHFETTLEVNYKPSVIQARSANTETIFAFQDILLMPNGGVGIISDIDDTIKLTGVIGDKRELMTNLLLNEVSSWSIPSIIEWYHQMYKHSQISFHYVSNSPWQLFSTIRQYFKAVDLPPGSVHLKQYTGNIISSLMEPSSSRKKRALYKILNDFPEKRFICIGDSGEYDLEAYVDLAKSYSGKVISINIRYVVDSLSDVDDKKIFDELTRLLKSNTKHGVAFIDPAAAAATVKLASPAPVQPSSGPIIMEDLIDLSDDVVEAPKKLPPLIPKKPNSLKGNTLQKKPPLPSRPLQHAQTDSLLVIHSPSPPSSSSIGSDGNSLDLSDDAPPLPRRPVHARTEGNCFEDTNDVNSIIESPSFYELEEMDRKGATWIRRIITAMQELEGTGTRINLFVDDDISFFEKSNLDLVEILRSIH</sequence>
<feature type="region of interest" description="Disordered" evidence="1">
    <location>
        <begin position="143"/>
        <end position="176"/>
    </location>
</feature>
<dbReference type="Proteomes" id="UP000000709">
    <property type="component" value="Unassembled WGS sequence"/>
</dbReference>
<dbReference type="InterPro" id="IPR052935">
    <property type="entry name" value="Mg2+_PAP"/>
</dbReference>
<dbReference type="RefSeq" id="XP_007376063.1">
    <property type="nucleotide sequence ID" value="XM_007376001.1"/>
</dbReference>
<gene>
    <name evidence="3" type="ORF">SPAPADRAFT_56164</name>
</gene>
<dbReference type="InParanoid" id="G3ARG4"/>
<accession>G3ARG4</accession>
<dbReference type="PIRSF" id="PIRSF037464">
    <property type="entry name" value="UCP037464_APP1"/>
    <property type="match status" value="1"/>
</dbReference>
<feature type="region of interest" description="Disordered" evidence="1">
    <location>
        <begin position="486"/>
        <end position="557"/>
    </location>
</feature>
<dbReference type="OrthoDB" id="541883at2759"/>
<dbReference type="eggNOG" id="ENOG502QT5E">
    <property type="taxonomic scope" value="Eukaryota"/>
</dbReference>
<dbReference type="GO" id="GO:0030479">
    <property type="term" value="C:actin cortical patch"/>
    <property type="evidence" value="ECO:0007669"/>
    <property type="project" value="TreeGrafter"/>
</dbReference>